<organism evidence="2">
    <name type="scientific">bioreactor metagenome</name>
    <dbReference type="NCBI Taxonomy" id="1076179"/>
    <lineage>
        <taxon>unclassified sequences</taxon>
        <taxon>metagenomes</taxon>
        <taxon>ecological metagenomes</taxon>
    </lineage>
</organism>
<name>A0A644XBC8_9ZZZZ</name>
<dbReference type="PANTHER" id="PTHR48079:SF6">
    <property type="entry name" value="NAD(P)-BINDING DOMAIN-CONTAINING PROTEIN-RELATED"/>
    <property type="match status" value="1"/>
</dbReference>
<gene>
    <name evidence="2" type="primary">oleD_2</name>
    <name evidence="2" type="ORF">SDC9_59426</name>
</gene>
<sequence>MKRVYIITGIGGHLGNTVARELLAAGETVRGFALPNEDVTMLYGDAVSIVRGDVRDKASLEPLFFGLTEEDETYVIHCAGIVSVASKYDQRVVDVNVRGTENVVALCKEHNVKKLVYISSVHALPELPHGNVIHEVDGYQADAVIGLYAKTKAAATQIVLDAARSGLDATVIQPSGIIGPNDYGHGHLTQMVINYLNGSLTACVEGGYDFVDVRDVADGVIAATEKGKKGECYILSNRYIPVRELLGTLSRVTGGKKITTVLPLWFAKLTAPLAELYYKIRHESPLFTRYTLYTLTSNARFTYEKAKNDLGYKPRDLSTTIKDTVSFLTKERKVNVRKRRPTRLAPTMG</sequence>
<dbReference type="SUPFAM" id="SSF51735">
    <property type="entry name" value="NAD(P)-binding Rossmann-fold domains"/>
    <property type="match status" value="1"/>
</dbReference>
<dbReference type="Gene3D" id="3.40.50.720">
    <property type="entry name" value="NAD(P)-binding Rossmann-like Domain"/>
    <property type="match status" value="1"/>
</dbReference>
<dbReference type="EC" id="1.1.1.412" evidence="2"/>
<dbReference type="EMBL" id="VSSQ01002062">
    <property type="protein sequence ID" value="MPM13071.1"/>
    <property type="molecule type" value="Genomic_DNA"/>
</dbReference>
<evidence type="ECO:0000313" key="2">
    <source>
        <dbReference type="EMBL" id="MPM13071.1"/>
    </source>
</evidence>
<reference evidence="2" key="1">
    <citation type="submission" date="2019-08" db="EMBL/GenBank/DDBJ databases">
        <authorList>
            <person name="Kucharzyk K."/>
            <person name="Murdoch R.W."/>
            <person name="Higgins S."/>
            <person name="Loffler F."/>
        </authorList>
    </citation>
    <scope>NUCLEOTIDE SEQUENCE</scope>
</reference>
<dbReference type="InterPro" id="IPR001509">
    <property type="entry name" value="Epimerase_deHydtase"/>
</dbReference>
<comment type="caution">
    <text evidence="2">The sequence shown here is derived from an EMBL/GenBank/DDBJ whole genome shotgun (WGS) entry which is preliminary data.</text>
</comment>
<dbReference type="GO" id="GO:0004029">
    <property type="term" value="F:aldehyde dehydrogenase (NAD+) activity"/>
    <property type="evidence" value="ECO:0007669"/>
    <property type="project" value="TreeGrafter"/>
</dbReference>
<feature type="domain" description="NAD-dependent epimerase/dehydratase" evidence="1">
    <location>
        <begin position="6"/>
        <end position="233"/>
    </location>
</feature>
<protein>
    <submittedName>
        <fullName evidence="2">2-alkyl-3-oxoalkanoate reductase</fullName>
        <ecNumber evidence="2">1.1.1.412</ecNumber>
    </submittedName>
</protein>
<dbReference type="InterPro" id="IPR036291">
    <property type="entry name" value="NAD(P)-bd_dom_sf"/>
</dbReference>
<dbReference type="Pfam" id="PF01370">
    <property type="entry name" value="Epimerase"/>
    <property type="match status" value="1"/>
</dbReference>
<dbReference type="GO" id="GO:0005737">
    <property type="term" value="C:cytoplasm"/>
    <property type="evidence" value="ECO:0007669"/>
    <property type="project" value="TreeGrafter"/>
</dbReference>
<dbReference type="PANTHER" id="PTHR48079">
    <property type="entry name" value="PROTEIN YEEZ"/>
    <property type="match status" value="1"/>
</dbReference>
<accession>A0A644XBC8</accession>
<dbReference type="InterPro" id="IPR051783">
    <property type="entry name" value="NAD(P)-dependent_oxidoreduct"/>
</dbReference>
<evidence type="ECO:0000259" key="1">
    <source>
        <dbReference type="Pfam" id="PF01370"/>
    </source>
</evidence>
<proteinExistence type="predicted"/>
<dbReference type="AlphaFoldDB" id="A0A644XBC8"/>
<keyword evidence="2" id="KW-0560">Oxidoreductase</keyword>